<dbReference type="InterPro" id="IPR011992">
    <property type="entry name" value="EF-hand-dom_pair"/>
</dbReference>
<evidence type="ECO:0000259" key="2">
    <source>
        <dbReference type="PROSITE" id="PS50222"/>
    </source>
</evidence>
<name>A0A9D3SWS8_MEGAT</name>
<feature type="region of interest" description="Disordered" evidence="1">
    <location>
        <begin position="1"/>
        <end position="53"/>
    </location>
</feature>
<comment type="caution">
    <text evidence="3">The sequence shown here is derived from an EMBL/GenBank/DDBJ whole genome shotgun (WGS) entry which is preliminary data.</text>
</comment>
<gene>
    <name evidence="3" type="ORF">MATL_G00209920</name>
</gene>
<dbReference type="PROSITE" id="PS50222">
    <property type="entry name" value="EF_HAND_2"/>
    <property type="match status" value="1"/>
</dbReference>
<dbReference type="OrthoDB" id="418595at2759"/>
<feature type="region of interest" description="Disordered" evidence="1">
    <location>
        <begin position="184"/>
        <end position="204"/>
    </location>
</feature>
<evidence type="ECO:0000256" key="1">
    <source>
        <dbReference type="SAM" id="MobiDB-lite"/>
    </source>
</evidence>
<dbReference type="SUPFAM" id="SSF47473">
    <property type="entry name" value="EF-hand"/>
    <property type="match status" value="1"/>
</dbReference>
<keyword evidence="4" id="KW-1185">Reference proteome</keyword>
<reference evidence="3" key="1">
    <citation type="submission" date="2021-01" db="EMBL/GenBank/DDBJ databases">
        <authorList>
            <person name="Zahm M."/>
            <person name="Roques C."/>
            <person name="Cabau C."/>
            <person name="Klopp C."/>
            <person name="Donnadieu C."/>
            <person name="Jouanno E."/>
            <person name="Lampietro C."/>
            <person name="Louis A."/>
            <person name="Herpin A."/>
            <person name="Echchiki A."/>
            <person name="Berthelot C."/>
            <person name="Parey E."/>
            <person name="Roest-Crollius H."/>
            <person name="Braasch I."/>
            <person name="Postlethwait J."/>
            <person name="Bobe J."/>
            <person name="Montfort J."/>
            <person name="Bouchez O."/>
            <person name="Begum T."/>
            <person name="Mejri S."/>
            <person name="Adams A."/>
            <person name="Chen W.-J."/>
            <person name="Guiguen Y."/>
        </authorList>
    </citation>
    <scope>NUCLEOTIDE SEQUENCE</scope>
    <source>
        <strain evidence="3">YG-15Mar2019-1</strain>
        <tissue evidence="3">Brain</tissue>
    </source>
</reference>
<dbReference type="EMBL" id="JAFDVH010000019">
    <property type="protein sequence ID" value="KAG7459368.1"/>
    <property type="molecule type" value="Genomic_DNA"/>
</dbReference>
<dbReference type="GO" id="GO:0005509">
    <property type="term" value="F:calcium ion binding"/>
    <property type="evidence" value="ECO:0007669"/>
    <property type="project" value="InterPro"/>
</dbReference>
<dbReference type="AlphaFoldDB" id="A0A9D3SWS8"/>
<evidence type="ECO:0000313" key="4">
    <source>
        <dbReference type="Proteomes" id="UP001046870"/>
    </source>
</evidence>
<dbReference type="Gene3D" id="1.10.238.10">
    <property type="entry name" value="EF-hand"/>
    <property type="match status" value="1"/>
</dbReference>
<protein>
    <recommendedName>
        <fullName evidence="2">EF-hand domain-containing protein</fullName>
    </recommendedName>
</protein>
<dbReference type="InterPro" id="IPR002048">
    <property type="entry name" value="EF_hand_dom"/>
</dbReference>
<feature type="compositionally biased region" description="Acidic residues" evidence="1">
    <location>
        <begin position="189"/>
        <end position="200"/>
    </location>
</feature>
<accession>A0A9D3SWS8</accession>
<organism evidence="3 4">
    <name type="scientific">Megalops atlanticus</name>
    <name type="common">Tarpon</name>
    <name type="synonym">Clupea gigantea</name>
    <dbReference type="NCBI Taxonomy" id="7932"/>
    <lineage>
        <taxon>Eukaryota</taxon>
        <taxon>Metazoa</taxon>
        <taxon>Chordata</taxon>
        <taxon>Craniata</taxon>
        <taxon>Vertebrata</taxon>
        <taxon>Euteleostomi</taxon>
        <taxon>Actinopterygii</taxon>
        <taxon>Neopterygii</taxon>
        <taxon>Teleostei</taxon>
        <taxon>Elopiformes</taxon>
        <taxon>Megalopidae</taxon>
        <taxon>Megalops</taxon>
    </lineage>
</organism>
<feature type="compositionally biased region" description="Basic residues" evidence="1">
    <location>
        <begin position="1"/>
        <end position="15"/>
    </location>
</feature>
<proteinExistence type="predicted"/>
<feature type="domain" description="EF-hand" evidence="2">
    <location>
        <begin position="96"/>
        <end position="131"/>
    </location>
</feature>
<dbReference type="Proteomes" id="UP001046870">
    <property type="component" value="Chromosome 19"/>
</dbReference>
<evidence type="ECO:0000313" key="3">
    <source>
        <dbReference type="EMBL" id="KAG7459368.1"/>
    </source>
</evidence>
<sequence>MPRKTKTSKRSKKVAIRSPEGGTKEKSVVTVESTTGLHPGLPTEQGIMKSKKKGRIPKFTKEQKKLGDMKKAIQMFQSDTERYMKFLDHMSSWLQEHQQQVMELFSCYNTSGTGTMSQEDFQLGLRDLGVPCLQFQLHMLAQLLGGDSDGRIDFGAMDTLLRRARLKAQKSDEQQINALESVHTRISEEREEDEEFEEEEGIRRQGQGERPCRLAVTCKELRPCPSCKLGVLRPPPMDKERFALLSLSQVTPDGRRSCHLSDFEEAFPLSTRVAAVVERIRDRLGVRDGRLRVSRDRTLSRETALPPAMSLAECGLAGGPEDSPCPATLYYDHTPELRMCPILNCDHYFGWRRLQV</sequence>